<reference evidence="1 2" key="1">
    <citation type="journal article" date="2019" name="Int. J. Syst. Evol. Microbiol.">
        <title>Capsulimonas corticalis gen. nov., sp. nov., an aerobic capsulated bacterium, of a novel bacterial order, Capsulimonadales ord. nov., of the class Armatimonadia of the phylum Armatimonadetes.</title>
        <authorList>
            <person name="Li J."/>
            <person name="Kudo C."/>
            <person name="Tonouchi A."/>
        </authorList>
    </citation>
    <scope>NUCLEOTIDE SEQUENCE [LARGE SCALE GENOMIC DNA]</scope>
    <source>
        <strain evidence="1 2">AX-7</strain>
    </source>
</reference>
<accession>A0A402CPK3</accession>
<evidence type="ECO:0000313" key="1">
    <source>
        <dbReference type="EMBL" id="BDI32922.1"/>
    </source>
</evidence>
<dbReference type="KEGG" id="ccot:CCAX7_49730"/>
<evidence type="ECO:0000313" key="2">
    <source>
        <dbReference type="Proteomes" id="UP000287394"/>
    </source>
</evidence>
<dbReference type="RefSeq" id="WP_125205779.1">
    <property type="nucleotide sequence ID" value="NZ_AP025739.1"/>
</dbReference>
<organism evidence="1 2">
    <name type="scientific">Capsulimonas corticalis</name>
    <dbReference type="NCBI Taxonomy" id="2219043"/>
    <lineage>
        <taxon>Bacteria</taxon>
        <taxon>Bacillati</taxon>
        <taxon>Armatimonadota</taxon>
        <taxon>Armatimonadia</taxon>
        <taxon>Capsulimonadales</taxon>
        <taxon>Capsulimonadaceae</taxon>
        <taxon>Capsulimonas</taxon>
    </lineage>
</organism>
<dbReference type="Proteomes" id="UP000287394">
    <property type="component" value="Chromosome"/>
</dbReference>
<protein>
    <submittedName>
        <fullName evidence="1">Uncharacterized protein</fullName>
    </submittedName>
</protein>
<gene>
    <name evidence="1" type="ORF">CCAX7_49730</name>
</gene>
<sequence>MMRFHREAYQQMLASMTYEDLGPLYRRTADEYPVLARAIADEIARRESAWTRQFLSPETVLPELAAAA</sequence>
<keyword evidence="2" id="KW-1185">Reference proteome</keyword>
<dbReference type="AlphaFoldDB" id="A0A402CPK3"/>
<dbReference type="EMBL" id="AP025739">
    <property type="protein sequence ID" value="BDI32922.1"/>
    <property type="molecule type" value="Genomic_DNA"/>
</dbReference>
<name>A0A402CPK3_9BACT</name>
<proteinExistence type="predicted"/>